<evidence type="ECO:0000313" key="10">
    <source>
        <dbReference type="Proteomes" id="UP000243876"/>
    </source>
</evidence>
<gene>
    <name evidence="9" type="primary">SPOSA6832_03689</name>
</gene>
<comment type="similarity">
    <text evidence="2">Belongs to the eukaryotic RPC9 RNA polymerase subunit family.</text>
</comment>
<keyword evidence="5" id="KW-0804">Transcription</keyword>
<comment type="subcellular location">
    <subcellularLocation>
        <location evidence="1">Nucleus</location>
    </subcellularLocation>
</comment>
<dbReference type="InterPro" id="IPR010997">
    <property type="entry name" value="HRDC-like_sf"/>
</dbReference>
<evidence type="ECO:0000256" key="5">
    <source>
        <dbReference type="ARBA" id="ARBA00023163"/>
    </source>
</evidence>
<dbReference type="GO" id="GO:0006384">
    <property type="term" value="P:transcription initiation at RNA polymerase III promoter"/>
    <property type="evidence" value="ECO:0007669"/>
    <property type="project" value="InterPro"/>
</dbReference>
<proteinExistence type="inferred from homology"/>
<evidence type="ECO:0000256" key="7">
    <source>
        <dbReference type="SAM" id="MobiDB-lite"/>
    </source>
</evidence>
<evidence type="ECO:0000256" key="2">
    <source>
        <dbReference type="ARBA" id="ARBA00006898"/>
    </source>
</evidence>
<organism evidence="9 10">
    <name type="scientific">Sporidiobolus salmonicolor</name>
    <name type="common">Yeast-like fungus</name>
    <name type="synonym">Sporobolomyces salmonicolor</name>
    <dbReference type="NCBI Taxonomy" id="5005"/>
    <lineage>
        <taxon>Eukaryota</taxon>
        <taxon>Fungi</taxon>
        <taxon>Dikarya</taxon>
        <taxon>Basidiomycota</taxon>
        <taxon>Pucciniomycotina</taxon>
        <taxon>Microbotryomycetes</taxon>
        <taxon>Sporidiobolales</taxon>
        <taxon>Sporidiobolaceae</taxon>
        <taxon>Sporobolomyces</taxon>
    </lineage>
</organism>
<dbReference type="SUPFAM" id="SSF47819">
    <property type="entry name" value="HRDC-like"/>
    <property type="match status" value="1"/>
</dbReference>
<feature type="region of interest" description="Disordered" evidence="7">
    <location>
        <begin position="189"/>
        <end position="247"/>
    </location>
</feature>
<dbReference type="Pfam" id="PF03874">
    <property type="entry name" value="RNA_pol_Rpb4"/>
    <property type="match status" value="1"/>
</dbReference>
<evidence type="ECO:0000259" key="8">
    <source>
        <dbReference type="SMART" id="SM00657"/>
    </source>
</evidence>
<name>A0A0D6EQ47_SPOSA</name>
<evidence type="ECO:0000256" key="3">
    <source>
        <dbReference type="ARBA" id="ARBA00016672"/>
    </source>
</evidence>
<dbReference type="OrthoDB" id="1746530at2759"/>
<dbReference type="InterPro" id="IPR038324">
    <property type="entry name" value="Rpb4/RPC9_sf"/>
</dbReference>
<reference evidence="10" key="1">
    <citation type="submission" date="2015-02" db="EMBL/GenBank/DDBJ databases">
        <authorList>
            <person name="Gon?alves P."/>
        </authorList>
    </citation>
    <scope>NUCLEOTIDE SEQUENCE [LARGE SCALE GENOMIC DNA]</scope>
</reference>
<sequence length="247" mass="28377">MGMACRGAARAYHDCRRWSRDEEEEQRQSSLDLVRISHTLNERAGFLCNHEVLQILRQQRDDRAARIKVLDEQRRKSRNEGTLDSLMADEKERVQPQDLHTVTFEAIRYLEDDVHSIRRQTPKSVATLLDKLEDLHLTKAERLHIVNLAPTSLVELHVCIEELGERFSEPQQLELIQMVKDHLGKLDQATTRDGDAAHEDRMDEDRDELDEREAAALHEEDELIDEGLGGGGAQEDAVNDIDEVEES</sequence>
<dbReference type="InterPro" id="IPR006590">
    <property type="entry name" value="RNA_pol_Rpb4/RPC9_core"/>
</dbReference>
<dbReference type="GO" id="GO:0000166">
    <property type="term" value="F:nucleotide binding"/>
    <property type="evidence" value="ECO:0007669"/>
    <property type="project" value="InterPro"/>
</dbReference>
<accession>A0A0D6EQ47</accession>
<dbReference type="Gene3D" id="1.20.1250.40">
    <property type="match status" value="1"/>
</dbReference>
<dbReference type="AlphaFoldDB" id="A0A0D6EQ47"/>
<dbReference type="Proteomes" id="UP000243876">
    <property type="component" value="Unassembled WGS sequence"/>
</dbReference>
<dbReference type="PANTHER" id="PTHR15561">
    <property type="entry name" value="CALCITONIN GENE-RELATED PEPTIDE-RECEPTOR COMPONENT PROTEIN"/>
    <property type="match status" value="1"/>
</dbReference>
<evidence type="ECO:0000256" key="4">
    <source>
        <dbReference type="ARBA" id="ARBA00022478"/>
    </source>
</evidence>
<feature type="compositionally biased region" description="Acidic residues" evidence="7">
    <location>
        <begin position="237"/>
        <end position="247"/>
    </location>
</feature>
<protein>
    <recommendedName>
        <fullName evidence="3">DNA-directed RNA polymerase III subunit RPC9</fullName>
    </recommendedName>
</protein>
<dbReference type="PANTHER" id="PTHR15561:SF0">
    <property type="entry name" value="DNA-DIRECTED RNA POLYMERASE III SUBUNIT RPC9"/>
    <property type="match status" value="1"/>
</dbReference>
<dbReference type="GO" id="GO:0005666">
    <property type="term" value="C:RNA polymerase III complex"/>
    <property type="evidence" value="ECO:0007669"/>
    <property type="project" value="InterPro"/>
</dbReference>
<evidence type="ECO:0000256" key="1">
    <source>
        <dbReference type="ARBA" id="ARBA00004123"/>
    </source>
</evidence>
<dbReference type="SMART" id="SM00657">
    <property type="entry name" value="RPOL4c"/>
    <property type="match status" value="1"/>
</dbReference>
<dbReference type="InterPro" id="IPR038846">
    <property type="entry name" value="RPC9"/>
</dbReference>
<feature type="domain" description="RNA polymerase Rpb4/RPC9 core" evidence="8">
    <location>
        <begin position="68"/>
        <end position="189"/>
    </location>
</feature>
<feature type="compositionally biased region" description="Basic and acidic residues" evidence="7">
    <location>
        <begin position="189"/>
        <end position="204"/>
    </location>
</feature>
<evidence type="ECO:0000256" key="6">
    <source>
        <dbReference type="ARBA" id="ARBA00023242"/>
    </source>
</evidence>
<keyword evidence="4" id="KW-0240">DNA-directed RNA polymerase</keyword>
<keyword evidence="6" id="KW-0539">Nucleus</keyword>
<dbReference type="InterPro" id="IPR005574">
    <property type="entry name" value="Rpb4/RPC9"/>
</dbReference>
<keyword evidence="10" id="KW-1185">Reference proteome</keyword>
<evidence type="ECO:0000313" key="9">
    <source>
        <dbReference type="EMBL" id="CEQ41953.1"/>
    </source>
</evidence>
<dbReference type="EMBL" id="CENE01000019">
    <property type="protein sequence ID" value="CEQ41953.1"/>
    <property type="molecule type" value="Genomic_DNA"/>
</dbReference>